<dbReference type="AlphaFoldDB" id="A0A8J3AIW7"/>
<reference evidence="3" key="1">
    <citation type="journal article" date="2019" name="Int. J. Syst. Evol. Microbiol.">
        <title>The Global Catalogue of Microorganisms (GCM) 10K type strain sequencing project: providing services to taxonomists for standard genome sequencing and annotation.</title>
        <authorList>
            <consortium name="The Broad Institute Genomics Platform"/>
            <consortium name="The Broad Institute Genome Sequencing Center for Infectious Disease"/>
            <person name="Wu L."/>
            <person name="Ma J."/>
        </authorList>
    </citation>
    <scope>NUCLEOTIDE SEQUENCE [LARGE SCALE GENOMIC DNA]</scope>
    <source>
        <strain evidence="3">CGMCC 1.14993</strain>
    </source>
</reference>
<gene>
    <name evidence="2" type="ORF">GCM10007380_05400</name>
</gene>
<comment type="caution">
    <text evidence="2">The sequence shown here is derived from an EMBL/GenBank/DDBJ whole genome shotgun (WGS) entry which is preliminary data.</text>
</comment>
<keyword evidence="1" id="KW-0812">Transmembrane</keyword>
<feature type="transmembrane region" description="Helical" evidence="1">
    <location>
        <begin position="6"/>
        <end position="22"/>
    </location>
</feature>
<evidence type="ECO:0000313" key="3">
    <source>
        <dbReference type="Proteomes" id="UP000626244"/>
    </source>
</evidence>
<keyword evidence="1" id="KW-1133">Transmembrane helix</keyword>
<sequence>MIWNIIFFIGIFVIIFIIGMIGRPSRELSEQQLQELERIKSNGLPPGDGSS</sequence>
<dbReference type="RefSeq" id="WP_158093184.1">
    <property type="nucleotide sequence ID" value="NZ_BMHB01000001.1"/>
</dbReference>
<dbReference type="Proteomes" id="UP000626244">
    <property type="component" value="Unassembled WGS sequence"/>
</dbReference>
<accession>A0A8J3AIW7</accession>
<evidence type="ECO:0000313" key="2">
    <source>
        <dbReference type="EMBL" id="GGI10954.1"/>
    </source>
</evidence>
<dbReference type="EMBL" id="BMHB01000001">
    <property type="protein sequence ID" value="GGI10954.1"/>
    <property type="molecule type" value="Genomic_DNA"/>
</dbReference>
<name>A0A8J3AIW7_9BACI</name>
<organism evidence="2 3">
    <name type="scientific">Gottfriedia solisilvae</name>
    <dbReference type="NCBI Taxonomy" id="1516104"/>
    <lineage>
        <taxon>Bacteria</taxon>
        <taxon>Bacillati</taxon>
        <taxon>Bacillota</taxon>
        <taxon>Bacilli</taxon>
        <taxon>Bacillales</taxon>
        <taxon>Bacillaceae</taxon>
        <taxon>Gottfriedia</taxon>
    </lineage>
</organism>
<proteinExistence type="predicted"/>
<keyword evidence="1" id="KW-0472">Membrane</keyword>
<protein>
    <submittedName>
        <fullName evidence="2">Uncharacterized protein</fullName>
    </submittedName>
</protein>
<evidence type="ECO:0000256" key="1">
    <source>
        <dbReference type="SAM" id="Phobius"/>
    </source>
</evidence>
<keyword evidence="3" id="KW-1185">Reference proteome</keyword>